<organism evidence="2 3">
    <name type="scientific">Oryza sativa subsp. japonica</name>
    <name type="common">Rice</name>
    <dbReference type="NCBI Taxonomy" id="39947"/>
    <lineage>
        <taxon>Eukaryota</taxon>
        <taxon>Viridiplantae</taxon>
        <taxon>Streptophyta</taxon>
        <taxon>Embryophyta</taxon>
        <taxon>Tracheophyta</taxon>
        <taxon>Spermatophyta</taxon>
        <taxon>Magnoliopsida</taxon>
        <taxon>Liliopsida</taxon>
        <taxon>Poales</taxon>
        <taxon>Poaceae</taxon>
        <taxon>BOP clade</taxon>
        <taxon>Oryzoideae</taxon>
        <taxon>Oryzeae</taxon>
        <taxon>Oryzinae</taxon>
        <taxon>Oryza</taxon>
        <taxon>Oryza sativa</taxon>
    </lineage>
</organism>
<reference evidence="3" key="4">
    <citation type="journal article" date="2008" name="Nucleic Acids Res.">
        <title>The rice annotation project database (RAP-DB): 2008 update.</title>
        <authorList>
            <consortium name="The rice annotation project (RAP)"/>
        </authorList>
    </citation>
    <scope>GENOME REANNOTATION</scope>
    <source>
        <strain evidence="3">cv. Nipponbare</strain>
    </source>
</reference>
<evidence type="ECO:0000313" key="2">
    <source>
        <dbReference type="EMBL" id="BAD25980.1"/>
    </source>
</evidence>
<gene>
    <name evidence="2" type="ORF">OJ1759_F09.20</name>
    <name evidence="1" type="ORF">P0564H06.26</name>
</gene>
<reference evidence="3" key="3">
    <citation type="journal article" date="2005" name="Nature">
        <title>The map-based sequence of the rice genome.</title>
        <authorList>
            <consortium name="International rice genome sequencing project (IRGSP)"/>
            <person name="Matsumoto T."/>
            <person name="Wu J."/>
            <person name="Kanamori H."/>
            <person name="Katayose Y."/>
            <person name="Fujisawa M."/>
            <person name="Namiki N."/>
            <person name="Mizuno H."/>
            <person name="Yamamoto K."/>
            <person name="Antonio B.A."/>
            <person name="Baba T."/>
            <person name="Sakata K."/>
            <person name="Nagamura Y."/>
            <person name="Aoki H."/>
            <person name="Arikawa K."/>
            <person name="Arita K."/>
            <person name="Bito T."/>
            <person name="Chiden Y."/>
            <person name="Fujitsuka N."/>
            <person name="Fukunaka R."/>
            <person name="Hamada M."/>
            <person name="Harada C."/>
            <person name="Hayashi A."/>
            <person name="Hijishita S."/>
            <person name="Honda M."/>
            <person name="Hosokawa S."/>
            <person name="Ichikawa Y."/>
            <person name="Idonuma A."/>
            <person name="Iijima M."/>
            <person name="Ikeda M."/>
            <person name="Ikeno M."/>
            <person name="Ito K."/>
            <person name="Ito S."/>
            <person name="Ito T."/>
            <person name="Ito Y."/>
            <person name="Ito Y."/>
            <person name="Iwabuchi A."/>
            <person name="Kamiya K."/>
            <person name="Karasawa W."/>
            <person name="Kurita K."/>
            <person name="Katagiri S."/>
            <person name="Kikuta A."/>
            <person name="Kobayashi H."/>
            <person name="Kobayashi N."/>
            <person name="Machita K."/>
            <person name="Maehara T."/>
            <person name="Masukawa M."/>
            <person name="Mizubayashi T."/>
            <person name="Mukai Y."/>
            <person name="Nagasaki H."/>
            <person name="Nagata Y."/>
            <person name="Naito S."/>
            <person name="Nakashima M."/>
            <person name="Nakama Y."/>
            <person name="Nakamichi Y."/>
            <person name="Nakamura M."/>
            <person name="Meguro A."/>
            <person name="Negishi M."/>
            <person name="Ohta I."/>
            <person name="Ohta T."/>
            <person name="Okamoto M."/>
            <person name="Ono N."/>
            <person name="Saji S."/>
            <person name="Sakaguchi M."/>
            <person name="Sakai K."/>
            <person name="Shibata M."/>
            <person name="Shimokawa T."/>
            <person name="Song J."/>
            <person name="Takazaki Y."/>
            <person name="Terasawa K."/>
            <person name="Tsugane M."/>
            <person name="Tsuji K."/>
            <person name="Ueda S."/>
            <person name="Waki K."/>
            <person name="Yamagata H."/>
            <person name="Yamamoto M."/>
            <person name="Yamamoto S."/>
            <person name="Yamane H."/>
            <person name="Yoshiki S."/>
            <person name="Yoshihara R."/>
            <person name="Yukawa K."/>
            <person name="Zhong H."/>
            <person name="Yano M."/>
            <person name="Yuan Q."/>
            <person name="Ouyang S."/>
            <person name="Liu J."/>
            <person name="Jones K.M."/>
            <person name="Gansberger K."/>
            <person name="Moffat K."/>
            <person name="Hill J."/>
            <person name="Bera J."/>
            <person name="Fadrosh D."/>
            <person name="Jin S."/>
            <person name="Johri S."/>
            <person name="Kim M."/>
            <person name="Overton L."/>
            <person name="Reardon M."/>
            <person name="Tsitrin T."/>
            <person name="Vuong H."/>
            <person name="Weaver B."/>
            <person name="Ciecko A."/>
            <person name="Tallon L."/>
            <person name="Jackson J."/>
            <person name="Pai G."/>
            <person name="Aken S.V."/>
            <person name="Utterback T."/>
            <person name="Reidmuller S."/>
            <person name="Feldblyum T."/>
            <person name="Hsiao J."/>
            <person name="Zismann V."/>
            <person name="Iobst S."/>
            <person name="de Vazeille A.R."/>
            <person name="Buell C.R."/>
            <person name="Ying K."/>
            <person name="Li Y."/>
            <person name="Lu T."/>
            <person name="Huang Y."/>
            <person name="Zhao Q."/>
            <person name="Feng Q."/>
            <person name="Zhang L."/>
            <person name="Zhu J."/>
            <person name="Weng Q."/>
            <person name="Mu J."/>
            <person name="Lu Y."/>
            <person name="Fan D."/>
            <person name="Liu Y."/>
            <person name="Guan J."/>
            <person name="Zhang Y."/>
            <person name="Yu S."/>
            <person name="Liu X."/>
            <person name="Zhang Y."/>
            <person name="Hong G."/>
            <person name="Han B."/>
            <person name="Choisne N."/>
            <person name="Demange N."/>
            <person name="Orjeda G."/>
            <person name="Samain S."/>
            <person name="Cattolico L."/>
            <person name="Pelletier E."/>
            <person name="Couloux A."/>
            <person name="Segurens B."/>
            <person name="Wincker P."/>
            <person name="D'Hont A."/>
            <person name="Scarpelli C."/>
            <person name="Weissenbach J."/>
            <person name="Salanoubat M."/>
            <person name="Quetier F."/>
            <person name="Yu Y."/>
            <person name="Kim H.R."/>
            <person name="Rambo T."/>
            <person name="Currie J."/>
            <person name="Collura K."/>
            <person name="Luo M."/>
            <person name="Yang T."/>
            <person name="Ammiraju J.S.S."/>
            <person name="Engler F."/>
            <person name="Soderlund C."/>
            <person name="Wing R.A."/>
            <person name="Palmer L.E."/>
            <person name="de la Bastide M."/>
            <person name="Spiegel L."/>
            <person name="Nascimento L."/>
            <person name="Zutavern T."/>
            <person name="O'Shaughnessy A."/>
            <person name="Dike S."/>
            <person name="Dedhia N."/>
            <person name="Preston R."/>
            <person name="Balija V."/>
            <person name="McCombie W.R."/>
            <person name="Chow T."/>
            <person name="Chen H."/>
            <person name="Chung M."/>
            <person name="Chen C."/>
            <person name="Shaw J."/>
            <person name="Wu H."/>
            <person name="Hsiao K."/>
            <person name="Chao Y."/>
            <person name="Chu M."/>
            <person name="Cheng C."/>
            <person name="Hour A."/>
            <person name="Lee P."/>
            <person name="Lin S."/>
            <person name="Lin Y."/>
            <person name="Liou J."/>
            <person name="Liu S."/>
            <person name="Hsing Y."/>
            <person name="Raghuvanshi S."/>
            <person name="Mohanty A."/>
            <person name="Bharti A.K."/>
            <person name="Gaur A."/>
            <person name="Gupta V."/>
            <person name="Kumar D."/>
            <person name="Ravi V."/>
            <person name="Vij S."/>
            <person name="Kapur A."/>
            <person name="Khurana P."/>
            <person name="Khurana P."/>
            <person name="Khurana J.P."/>
            <person name="Tyagi A.K."/>
            <person name="Gaikwad K."/>
            <person name="Singh A."/>
            <person name="Dalal V."/>
            <person name="Srivastava S."/>
            <person name="Dixit A."/>
            <person name="Pal A.K."/>
            <person name="Ghazi I.A."/>
            <person name="Yadav M."/>
            <person name="Pandit A."/>
            <person name="Bhargava A."/>
            <person name="Sureshbabu K."/>
            <person name="Batra K."/>
            <person name="Sharma T.R."/>
            <person name="Mohapatra T."/>
            <person name="Singh N.K."/>
            <person name="Messing J."/>
            <person name="Nelson A.B."/>
            <person name="Fuks G."/>
            <person name="Kavchok S."/>
            <person name="Keizer G."/>
            <person name="Linton E."/>
            <person name="Llaca V."/>
            <person name="Song R."/>
            <person name="Tanyolac B."/>
            <person name="Young S."/>
            <person name="Ho-Il K."/>
            <person name="Hahn J.H."/>
            <person name="Sangsakoo G."/>
            <person name="Vanavichit A."/>
            <person name="de Mattos Luiz.A.T."/>
            <person name="Zimmer P.D."/>
            <person name="Malone G."/>
            <person name="Dellagostin O."/>
            <person name="de Oliveira A.C."/>
            <person name="Bevan M."/>
            <person name="Bancroft I."/>
            <person name="Minx P."/>
            <person name="Cordum H."/>
            <person name="Wilson R."/>
            <person name="Cheng Z."/>
            <person name="Jin W."/>
            <person name="Jiang J."/>
            <person name="Leong S.A."/>
            <person name="Iwama H."/>
            <person name="Gojobori T."/>
            <person name="Itoh T."/>
            <person name="Niimura Y."/>
            <person name="Fujii Y."/>
            <person name="Habara T."/>
            <person name="Sakai H."/>
            <person name="Sato Y."/>
            <person name="Wilson G."/>
            <person name="Kumar K."/>
            <person name="McCouch S."/>
            <person name="Juretic N."/>
            <person name="Hoen D."/>
            <person name="Wright S."/>
            <person name="Bruskiewich R."/>
            <person name="Bureau T."/>
            <person name="Miyao A."/>
            <person name="Hirochika H."/>
            <person name="Nishikawa T."/>
            <person name="Kadowaki K."/>
            <person name="Sugiura M."/>
            <person name="Burr B."/>
            <person name="Sasaki T."/>
        </authorList>
    </citation>
    <scope>NUCLEOTIDE SEQUENCE [LARGE SCALE GENOMIC DNA]</scope>
    <source>
        <strain evidence="3">cv. Nipponbare</strain>
    </source>
</reference>
<proteinExistence type="predicted"/>
<dbReference type="EMBL" id="AP005580">
    <property type="protein sequence ID" value="BAD25980.1"/>
    <property type="molecule type" value="Genomic_DNA"/>
</dbReference>
<evidence type="ECO:0000313" key="1">
    <source>
        <dbReference type="EMBL" id="BAD25923.1"/>
    </source>
</evidence>
<evidence type="ECO:0000313" key="3">
    <source>
        <dbReference type="Proteomes" id="UP000000763"/>
    </source>
</evidence>
<dbReference type="AlphaFoldDB" id="Q6H5L9"/>
<reference evidence="2" key="1">
    <citation type="submission" date="2002-07" db="EMBL/GenBank/DDBJ databases">
        <title>Oryza sativa nipponbare(GA3) genomic DNA, chromosome 9, BAC clone:OJ1759_F09.</title>
        <authorList>
            <person name="Sasaki T."/>
            <person name="Matsumoto T."/>
            <person name="Hattori M."/>
            <person name="Sakaki Y."/>
            <person name="Katayose Y."/>
        </authorList>
    </citation>
    <scope>NUCLEOTIDE SEQUENCE</scope>
</reference>
<dbReference type="EMBL" id="AP005525">
    <property type="protein sequence ID" value="BAD25923.1"/>
    <property type="molecule type" value="Genomic_DNA"/>
</dbReference>
<reference evidence="1" key="2">
    <citation type="submission" date="2002-07" db="EMBL/GenBank/DDBJ databases">
        <title>Oryza sativa nipponbare(GA3) genomic DNA, chromosome 9, PAC clone:P0564H06.</title>
        <authorList>
            <person name="Sasaki T."/>
            <person name="Matsumoto T."/>
            <person name="Katayose Y."/>
        </authorList>
    </citation>
    <scope>NUCLEOTIDE SEQUENCE</scope>
</reference>
<protein>
    <submittedName>
        <fullName evidence="2">Uncharacterized protein</fullName>
    </submittedName>
</protein>
<dbReference type="Proteomes" id="UP000000763">
    <property type="component" value="Chromosome 9"/>
</dbReference>
<sequence length="72" mass="7818">MWPRQRARAVPGALSGAWGGRTVRRAAHGAMGRAYANALGGRTGLMMRGSIDRPEDCGFAILFSFQLQRPDD</sequence>
<accession>Q6H5L9</accession>
<name>Q6H5L9_ORYSJ</name>